<dbReference type="PANTHER" id="PTHR37984:SF15">
    <property type="entry name" value="INTEGRASE CATALYTIC DOMAIN-CONTAINING PROTEIN"/>
    <property type="match status" value="1"/>
</dbReference>
<dbReference type="InterPro" id="IPR043502">
    <property type="entry name" value="DNA/RNA_pol_sf"/>
</dbReference>
<evidence type="ECO:0000256" key="9">
    <source>
        <dbReference type="ARBA" id="ARBA00039658"/>
    </source>
</evidence>
<dbReference type="Gene3D" id="3.10.10.10">
    <property type="entry name" value="HIV Type 1 Reverse Transcriptase, subunit A, domain 1"/>
    <property type="match status" value="2"/>
</dbReference>
<dbReference type="Gene3D" id="1.10.340.70">
    <property type="match status" value="1"/>
</dbReference>
<dbReference type="EC" id="3.1.26.4" evidence="2"/>
<comment type="caution">
    <text evidence="13">The sequence shown here is derived from an EMBL/GenBank/DDBJ whole genome shotgun (WGS) entry which is preliminary data.</text>
</comment>
<evidence type="ECO:0000256" key="6">
    <source>
        <dbReference type="ARBA" id="ARBA00022759"/>
    </source>
</evidence>
<dbReference type="Pfam" id="PF00078">
    <property type="entry name" value="RVT_1"/>
    <property type="match status" value="1"/>
</dbReference>
<keyword evidence="14" id="KW-1185">Reference proteome</keyword>
<feature type="domain" description="Integrase catalytic" evidence="12">
    <location>
        <begin position="1009"/>
        <end position="1176"/>
    </location>
</feature>
<name>A0ABQ8MJT7_LABRO</name>
<dbReference type="InterPro" id="IPR041588">
    <property type="entry name" value="Integrase_H2C2"/>
</dbReference>
<keyword evidence="8" id="KW-0695">RNA-directed DNA polymerase</keyword>
<evidence type="ECO:0000256" key="2">
    <source>
        <dbReference type="ARBA" id="ARBA00012180"/>
    </source>
</evidence>
<dbReference type="PROSITE" id="PS50878">
    <property type="entry name" value="RT_POL"/>
    <property type="match status" value="1"/>
</dbReference>
<evidence type="ECO:0000256" key="8">
    <source>
        <dbReference type="ARBA" id="ARBA00022918"/>
    </source>
</evidence>
<evidence type="ECO:0000256" key="7">
    <source>
        <dbReference type="ARBA" id="ARBA00022801"/>
    </source>
</evidence>
<comment type="similarity">
    <text evidence="1">Belongs to the beta type-B retroviral polymerase family. HERV class-II K(HML-2) pol subfamily.</text>
</comment>
<dbReference type="Pfam" id="PF00665">
    <property type="entry name" value="rve"/>
    <property type="match status" value="1"/>
</dbReference>
<evidence type="ECO:0000256" key="1">
    <source>
        <dbReference type="ARBA" id="ARBA00010879"/>
    </source>
</evidence>
<accession>A0ABQ8MJT7</accession>
<dbReference type="Pfam" id="PF17917">
    <property type="entry name" value="RT_RNaseH"/>
    <property type="match status" value="1"/>
</dbReference>
<evidence type="ECO:0000256" key="3">
    <source>
        <dbReference type="ARBA" id="ARBA00022679"/>
    </source>
</evidence>
<dbReference type="InterPro" id="IPR050951">
    <property type="entry name" value="Retrovirus_Pol_polyprotein"/>
</dbReference>
<gene>
    <name evidence="13" type="ORF">H4Q32_028148</name>
</gene>
<dbReference type="Gene3D" id="3.30.420.10">
    <property type="entry name" value="Ribonuclease H-like superfamily/Ribonuclease H"/>
    <property type="match status" value="1"/>
</dbReference>
<dbReference type="InterPro" id="IPR012337">
    <property type="entry name" value="RNaseH-like_sf"/>
</dbReference>
<dbReference type="PROSITE" id="PS50994">
    <property type="entry name" value="INTEGRASE"/>
    <property type="match status" value="1"/>
</dbReference>
<proteinExistence type="inferred from homology"/>
<evidence type="ECO:0000259" key="11">
    <source>
        <dbReference type="PROSITE" id="PS50878"/>
    </source>
</evidence>
<dbReference type="CDD" id="cd01647">
    <property type="entry name" value="RT_LTR"/>
    <property type="match status" value="1"/>
</dbReference>
<keyword evidence="3" id="KW-0808">Transferase</keyword>
<evidence type="ECO:0000256" key="10">
    <source>
        <dbReference type="SAM" id="MobiDB-lite"/>
    </source>
</evidence>
<dbReference type="Gene3D" id="3.30.70.270">
    <property type="match status" value="1"/>
</dbReference>
<keyword evidence="4" id="KW-0548">Nucleotidyltransferase</keyword>
<dbReference type="InterPro" id="IPR000477">
    <property type="entry name" value="RT_dom"/>
</dbReference>
<evidence type="ECO:0000313" key="13">
    <source>
        <dbReference type="EMBL" id="KAI2663110.1"/>
    </source>
</evidence>
<dbReference type="SUPFAM" id="SSF53098">
    <property type="entry name" value="Ribonuclease H-like"/>
    <property type="match status" value="1"/>
</dbReference>
<keyword evidence="5" id="KW-0540">Nuclease</keyword>
<dbReference type="Proteomes" id="UP000830375">
    <property type="component" value="Unassembled WGS sequence"/>
</dbReference>
<evidence type="ECO:0000259" key="12">
    <source>
        <dbReference type="PROSITE" id="PS50994"/>
    </source>
</evidence>
<dbReference type="InterPro" id="IPR036397">
    <property type="entry name" value="RNaseH_sf"/>
</dbReference>
<dbReference type="CDD" id="cd09274">
    <property type="entry name" value="RNase_HI_RT_Ty3"/>
    <property type="match status" value="1"/>
</dbReference>
<dbReference type="Gene3D" id="3.10.20.370">
    <property type="match status" value="1"/>
</dbReference>
<organism evidence="13 14">
    <name type="scientific">Labeo rohita</name>
    <name type="common">Indian major carp</name>
    <name type="synonym">Cyprinus rohita</name>
    <dbReference type="NCBI Taxonomy" id="84645"/>
    <lineage>
        <taxon>Eukaryota</taxon>
        <taxon>Metazoa</taxon>
        <taxon>Chordata</taxon>
        <taxon>Craniata</taxon>
        <taxon>Vertebrata</taxon>
        <taxon>Euteleostomi</taxon>
        <taxon>Actinopterygii</taxon>
        <taxon>Neopterygii</taxon>
        <taxon>Teleostei</taxon>
        <taxon>Ostariophysi</taxon>
        <taxon>Cypriniformes</taxon>
        <taxon>Cyprinidae</taxon>
        <taxon>Labeoninae</taxon>
        <taxon>Labeonini</taxon>
        <taxon>Labeo</taxon>
    </lineage>
</organism>
<dbReference type="InterPro" id="IPR041373">
    <property type="entry name" value="RT_RNaseH"/>
</dbReference>
<keyword evidence="7" id="KW-0378">Hydrolase</keyword>
<keyword evidence="6" id="KW-0255">Endonuclease</keyword>
<dbReference type="Pfam" id="PF17921">
    <property type="entry name" value="Integrase_H2C2"/>
    <property type="match status" value="1"/>
</dbReference>
<feature type="domain" description="Reverse transcriptase" evidence="11">
    <location>
        <begin position="298"/>
        <end position="549"/>
    </location>
</feature>
<evidence type="ECO:0000313" key="14">
    <source>
        <dbReference type="Proteomes" id="UP000830375"/>
    </source>
</evidence>
<reference evidence="13 14" key="1">
    <citation type="submission" date="2022-01" db="EMBL/GenBank/DDBJ databases">
        <title>A high-quality chromosome-level genome assembly of rohu carp, Labeo rohita.</title>
        <authorList>
            <person name="Arick M.A. II"/>
            <person name="Hsu C.-Y."/>
            <person name="Magbanua Z."/>
            <person name="Pechanova O."/>
            <person name="Grover C."/>
            <person name="Miller E."/>
            <person name="Thrash A."/>
            <person name="Ezzel L."/>
            <person name="Alam S."/>
            <person name="Benzie J."/>
            <person name="Hamilton M."/>
            <person name="Karsi A."/>
            <person name="Lawrence M.L."/>
            <person name="Peterson D.G."/>
        </authorList>
    </citation>
    <scope>NUCLEOTIDE SEQUENCE [LARGE SCALE GENOMIC DNA]</scope>
    <source>
        <strain evidence="14">BAU-BD-2019</strain>
        <tissue evidence="13">Blood</tissue>
    </source>
</reference>
<evidence type="ECO:0000256" key="4">
    <source>
        <dbReference type="ARBA" id="ARBA00022695"/>
    </source>
</evidence>
<dbReference type="InterPro" id="IPR043128">
    <property type="entry name" value="Rev_trsase/Diguanyl_cyclase"/>
</dbReference>
<dbReference type="PANTHER" id="PTHR37984">
    <property type="entry name" value="PROTEIN CBG26694"/>
    <property type="match status" value="1"/>
</dbReference>
<evidence type="ECO:0000256" key="5">
    <source>
        <dbReference type="ARBA" id="ARBA00022722"/>
    </source>
</evidence>
<dbReference type="SUPFAM" id="SSF56672">
    <property type="entry name" value="DNA/RNA polymerases"/>
    <property type="match status" value="1"/>
</dbReference>
<sequence length="1216" mass="137907">MEGSNSLNSMGRGRGILRFAHSQIDGADKIGPLFSTPIHTRSVDVQTPAVSQSCAVSDDSVGDGEEKISVDEWVETVKVYLRNREVPLKDQIDKVLTKLQGRARDVVKVGLRSNPLIDLSKGPKPVFDLLKQHCSDTVYSCMPLADFYATLPLQNEKPFDYWIRLHNAIDITGEGLKRQGKTLDDPFREVTVMFIRNCPDPELSLIFKCKPLHEWTAADVQLRLDEYQRENKLKQHKSNAHVCGIACHAQSTDVLCAHSQGLETVAAVVPPPQVTEQSTQEQSLNRVISLLERVLDQGSCQQTTRMFRPQHKGRSAVPKQNAACKLCEHQLVLPGLPTNHKFNRVVPTLLSSHVQTGLDCGKAKGFVHRICLSDTKPFRLPYRRLSPSHYEKLREALDDMEERDIIRKSTSDYASPLVLADVLAALGGNAFFSTMDLTSGYYNVEVHADDKRFTAFTTPFGLYEYNRLPQGLCNSPATFMRMMMNIFGDQNFLSMLCYLDDILVFAPDEQLALERLEIVFQRLQAHNLKLSQKKCHFMKPSVKFLGHIVSSEGVATDPEKVRAIVDITEQDLMEDGSDIPSQTKIRSFLGMVVFYQQYIEGCSCIGRPLFALTSGMRKPRHAKGQKHFDKPLLLSVDASSNGLGAVLSQVAEGEEVARPIAFASKSLNYAQSKYPAHRLEFFALKWAVGDKFSHWLRGQQFSVWTDNNPLTYILTKPKLDACEQRWVAKLAPYNFDIKYIPGPKNVVADALSHEPFVRPSVFHRLTRVPYGALLEESQVVNPENVQDVFRWSCHPFEKQAQDKPCSDTKVNHAALSKKSLVSQEDVSAILDSSRQQENHVRPYAYLLPQLIDLIIPSQLLDHPVLSRQELTELQHADPVLSRVFYFVERKHRPSRRERSKESPSVLRFLRHWNKLSVRTGLLYRVSKDDITKNKTFQFIVPAALRDKVLKGVHDEAGHQGQHRTLYLTRRRFYWQGMEKDVKQYVRCCRRYVVSKSPEPEARAPLESIKTSRPLELVCVDFWSAEDSSNKSLDVLVVTDHFTKLAQAYLCPNQSAKAVAKQLWDNFFCIYGFPERVHSDQGANFESSLISEMLQLAGVQKSHTTPYHPMGNGAVERFNRTLGNMIPDVCRTPRLPIDMMFDSVLLDDQVVDYNQYVQSFRDDLSQAMKLAQSFASKQQQRQANLYNKKQKGAPVTIGDRVLLANKGERGKKKTADR</sequence>
<dbReference type="EMBL" id="JACTAM010000007">
    <property type="protein sequence ID" value="KAI2663110.1"/>
    <property type="molecule type" value="Genomic_DNA"/>
</dbReference>
<protein>
    <recommendedName>
        <fullName evidence="9">Gypsy retrotransposon integrase-like protein 1</fullName>
        <ecNumber evidence="2">3.1.26.4</ecNumber>
    </recommendedName>
</protein>
<feature type="region of interest" description="Disordered" evidence="10">
    <location>
        <begin position="1196"/>
        <end position="1216"/>
    </location>
</feature>
<dbReference type="InterPro" id="IPR001584">
    <property type="entry name" value="Integrase_cat-core"/>
</dbReference>